<proteinExistence type="predicted"/>
<evidence type="ECO:0000256" key="1">
    <source>
        <dbReference type="SAM" id="MobiDB-lite"/>
    </source>
</evidence>
<name>A0A8S1GTC7_9PELO</name>
<keyword evidence="3" id="KW-1185">Reference proteome</keyword>
<reference evidence="2" key="1">
    <citation type="submission" date="2020-10" db="EMBL/GenBank/DDBJ databases">
        <authorList>
            <person name="Kikuchi T."/>
        </authorList>
    </citation>
    <scope>NUCLEOTIDE SEQUENCE</scope>
    <source>
        <strain evidence="2">NKZ352</strain>
    </source>
</reference>
<evidence type="ECO:0000313" key="2">
    <source>
        <dbReference type="EMBL" id="CAD6185883.1"/>
    </source>
</evidence>
<dbReference type="AlphaFoldDB" id="A0A8S1GTC7"/>
<dbReference type="SUPFAM" id="SSF50249">
    <property type="entry name" value="Nucleic acid-binding proteins"/>
    <property type="match status" value="3"/>
</dbReference>
<organism evidence="2 3">
    <name type="scientific">Caenorhabditis auriculariae</name>
    <dbReference type="NCBI Taxonomy" id="2777116"/>
    <lineage>
        <taxon>Eukaryota</taxon>
        <taxon>Metazoa</taxon>
        <taxon>Ecdysozoa</taxon>
        <taxon>Nematoda</taxon>
        <taxon>Chromadorea</taxon>
        <taxon>Rhabditida</taxon>
        <taxon>Rhabditina</taxon>
        <taxon>Rhabditomorpha</taxon>
        <taxon>Rhabditoidea</taxon>
        <taxon>Rhabditidae</taxon>
        <taxon>Peloderinae</taxon>
        <taxon>Caenorhabditis</taxon>
    </lineage>
</organism>
<evidence type="ECO:0000313" key="3">
    <source>
        <dbReference type="Proteomes" id="UP000835052"/>
    </source>
</evidence>
<feature type="compositionally biased region" description="Polar residues" evidence="1">
    <location>
        <begin position="565"/>
        <end position="577"/>
    </location>
</feature>
<dbReference type="Gene3D" id="2.40.50.140">
    <property type="entry name" value="Nucleic acid-binding proteins"/>
    <property type="match status" value="4"/>
</dbReference>
<dbReference type="EMBL" id="CAJGYM010000003">
    <property type="protein sequence ID" value="CAD6185883.1"/>
    <property type="molecule type" value="Genomic_DNA"/>
</dbReference>
<dbReference type="Proteomes" id="UP000835052">
    <property type="component" value="Unassembled WGS sequence"/>
</dbReference>
<dbReference type="InterPro" id="IPR012340">
    <property type="entry name" value="NA-bd_OB-fold"/>
</dbReference>
<feature type="region of interest" description="Disordered" evidence="1">
    <location>
        <begin position="526"/>
        <end position="626"/>
    </location>
</feature>
<sequence>MASQNEVVYTEIAKIDRQSIVNIIGVCNFVDNYRIERPTGVPNIHFDIFDKNGDGIRVYAFYELAKGILNRVQLNKTYAITSVSVQPKDPYFNYLHEFKELIVTSHTKIMEVREDGMVVLPPRKEYEIIALNEVPVGQNVGFAVMGKLTWVGSLRFIDTRWEENIAIVNVRLIDKYGGECNLSILGKSAHEVTVKDLGCVVVVSGVRARNYEGKLSLRSLPNVKITVMNNECGIHYTRIADIDCQNTVNIIGVCNFVEKYRITSDTGAPKIFFHIYDKNGDGIRIYAFHEMAKGILNQVQLHKTYSIACVAVQEKDCYVNYLHKNKELLITKNTKITEVRKAEFWVLPPQNEFEIVTLDKLPIDQPVGFAVLARITWVGELKYINTIIEDDVPLLKTWIVDVTGTSCKLSLLGISAYEITPKDLGNVVHVSGVKAKTHQGETLLCTLCNVKITVYRHLTRAKLIRKHYGRVKEKPAEKAVEEKVSLGTVSVAEPLNFTMSSAVTPVRAVPAAPRFDSLAKAPLRKELRRSMDATTKTSKKGTRKSLDFAADLSPASQKKIRSTKGPASSDVQKTSFVLKTPARTKMAPEDDEKLTWAPVRKAARRSSQDDKPPVYSLTMENSSGDF</sequence>
<accession>A0A8S1GTC7</accession>
<gene>
    <name evidence="2" type="ORF">CAUJ_LOCUS1802</name>
</gene>
<protein>
    <submittedName>
        <fullName evidence="2">Uncharacterized protein</fullName>
    </submittedName>
</protein>
<comment type="caution">
    <text evidence="2">The sequence shown here is derived from an EMBL/GenBank/DDBJ whole genome shotgun (WGS) entry which is preliminary data.</text>
</comment>